<dbReference type="EMBL" id="LR797195">
    <property type="protein sequence ID" value="CAB4193567.1"/>
    <property type="molecule type" value="Genomic_DNA"/>
</dbReference>
<sequence length="109" mass="13230">MKVRLLKKTRKRFEIHHLPNGDVGAFGERYEYNLFKLTDNTNSWFERWTQLERKEGARQYCQLEQTFDTEDKCVAYLKSLIIDRLRSEGNRGRKDHRMLAAQQKIWHNK</sequence>
<accession>A0A6J5PYP8</accession>
<evidence type="ECO:0000313" key="1">
    <source>
        <dbReference type="EMBL" id="CAB4175266.1"/>
    </source>
</evidence>
<proteinExistence type="predicted"/>
<protein>
    <submittedName>
        <fullName evidence="1">Uncharacterized protein</fullName>
    </submittedName>
</protein>
<organism evidence="1">
    <name type="scientific">uncultured Caudovirales phage</name>
    <dbReference type="NCBI Taxonomy" id="2100421"/>
    <lineage>
        <taxon>Viruses</taxon>
        <taxon>Duplodnaviria</taxon>
        <taxon>Heunggongvirae</taxon>
        <taxon>Uroviricota</taxon>
        <taxon>Caudoviricetes</taxon>
        <taxon>Peduoviridae</taxon>
        <taxon>Maltschvirus</taxon>
        <taxon>Maltschvirus maltsch</taxon>
    </lineage>
</organism>
<dbReference type="EMBL" id="LR796916">
    <property type="protein sequence ID" value="CAB4175266.1"/>
    <property type="molecule type" value="Genomic_DNA"/>
</dbReference>
<name>A0A6J5PYP8_9CAUD</name>
<gene>
    <name evidence="2" type="ORF">UFOVP1247_101</name>
    <name evidence="1" type="ORF">UFOVP970_141</name>
</gene>
<reference evidence="1" key="1">
    <citation type="submission" date="2020-05" db="EMBL/GenBank/DDBJ databases">
        <authorList>
            <person name="Chiriac C."/>
            <person name="Salcher M."/>
            <person name="Ghai R."/>
            <person name="Kavagutti S V."/>
        </authorList>
    </citation>
    <scope>NUCLEOTIDE SEQUENCE</scope>
</reference>
<evidence type="ECO:0000313" key="2">
    <source>
        <dbReference type="EMBL" id="CAB4193567.1"/>
    </source>
</evidence>